<keyword evidence="2" id="KW-0813">Transport</keyword>
<keyword evidence="3 4" id="KW-0732">Signal</keyword>
<dbReference type="EMBL" id="CP009056">
    <property type="protein sequence ID" value="AJA45106.1"/>
    <property type="molecule type" value="Genomic_DNA"/>
</dbReference>
<dbReference type="HOGENOM" id="CLU_049161_0_0_6"/>
<evidence type="ECO:0000256" key="1">
    <source>
        <dbReference type="ARBA" id="ARBA00009075"/>
    </source>
</evidence>
<evidence type="ECO:0000313" key="6">
    <source>
        <dbReference type="Proteomes" id="UP000030901"/>
    </source>
</evidence>
<accession>A0A0A7S769</accession>
<proteinExistence type="inferred from homology"/>
<protein>
    <submittedName>
        <fullName evidence="5">Outer membrane porin, OprD family</fullName>
    </submittedName>
</protein>
<evidence type="ECO:0000256" key="3">
    <source>
        <dbReference type="ARBA" id="ARBA00022729"/>
    </source>
</evidence>
<dbReference type="GO" id="GO:0016020">
    <property type="term" value="C:membrane"/>
    <property type="evidence" value="ECO:0007669"/>
    <property type="project" value="InterPro"/>
</dbReference>
<evidence type="ECO:0000313" key="5">
    <source>
        <dbReference type="EMBL" id="AJA45106.1"/>
    </source>
</evidence>
<feature type="signal peptide" evidence="4">
    <location>
        <begin position="1"/>
        <end position="20"/>
    </location>
</feature>
<feature type="chain" id="PRO_5002032825" evidence="4">
    <location>
        <begin position="21"/>
        <end position="448"/>
    </location>
</feature>
<sequence>MKKIILLGLIASMPSYYVYADNNQEHTFFSSIGDDPFFKDSKFYLSTRNHWKYLKENAAQQKEVHSAWGQAFSFDYKSGYLFDTLGFDVTYNNVIKLGASDYFASRNLLYNHGKGLNKHNATGFNKFTQRYAKIKLGDDDSTVNFNGKMGWHSLKDFGVISSSQHLTRNSYLGYSGTLKYDNFAFSLGYITSTLPRESSRKVHFMSLDGKHVIDNISTAEIAYKDKNMTLDYSYGVAKDYLRRHAIELAYKPIPKLTLGAQFYGSYALKNHDKMKQNVTDFEDHAWHYATDLEWKETDWSIKVGLGYTDANKRNAIGYYHRHLGKNNRARFNGMAATGADYMRDGEWVISSILSYDFIKDNTSGLYLNYGEFNYKHDTLKNGEINVFNIWTPSSGMFKNLSILSKFGYGWSYKTQSVKDITPKLRHGKAQRSPTLSAETAIDYRFNIL</sequence>
<organism evidence="5 6">
    <name type="scientific">Frischella perrara</name>
    <dbReference type="NCBI Taxonomy" id="1267021"/>
    <lineage>
        <taxon>Bacteria</taxon>
        <taxon>Pseudomonadati</taxon>
        <taxon>Pseudomonadota</taxon>
        <taxon>Gammaproteobacteria</taxon>
        <taxon>Orbales</taxon>
        <taxon>Orbaceae</taxon>
        <taxon>Frischella</taxon>
    </lineage>
</organism>
<keyword evidence="6" id="KW-1185">Reference proteome</keyword>
<dbReference type="OrthoDB" id="9151008at2"/>
<name>A0A0A7S769_FRIPE</name>
<dbReference type="Proteomes" id="UP000030901">
    <property type="component" value="Chromosome"/>
</dbReference>
<evidence type="ECO:0000256" key="2">
    <source>
        <dbReference type="ARBA" id="ARBA00022448"/>
    </source>
</evidence>
<reference evidence="5 6" key="1">
    <citation type="journal article" date="2014" name="Appl. Environ. Microbiol.">
        <title>Gut symbionts from distinct hosts exhibit genotoxic activity via divergent colibactin biosynthetic pathways.</title>
        <authorList>
            <person name="Engel P."/>
            <person name="Vizcaino M.I."/>
            <person name="Crawford J.M."/>
        </authorList>
    </citation>
    <scope>NUCLEOTIDE SEQUENCE [LARGE SCALE GENOMIC DNA]</scope>
    <source>
        <strain evidence="5 6">PEB0191</strain>
    </source>
</reference>
<dbReference type="Gene3D" id="2.40.160.10">
    <property type="entry name" value="Porin"/>
    <property type="match status" value="1"/>
</dbReference>
<dbReference type="Pfam" id="PF03573">
    <property type="entry name" value="OprD"/>
    <property type="match status" value="1"/>
</dbReference>
<dbReference type="AlphaFoldDB" id="A0A0A7S769"/>
<dbReference type="KEGG" id="fpp:FPB0191_01285"/>
<dbReference type="InterPro" id="IPR023614">
    <property type="entry name" value="Porin_dom_sf"/>
</dbReference>
<comment type="similarity">
    <text evidence="1">Belongs to the outer membrane porin (Opr) (TC 1.B.25) family.</text>
</comment>
<dbReference type="STRING" id="1267021.FPB0191_01285"/>
<dbReference type="RefSeq" id="WP_052236831.1">
    <property type="nucleotide sequence ID" value="NZ_CP009056.1"/>
</dbReference>
<evidence type="ECO:0000256" key="4">
    <source>
        <dbReference type="SAM" id="SignalP"/>
    </source>
</evidence>
<dbReference type="InterPro" id="IPR005318">
    <property type="entry name" value="OM_porin_bac"/>
</dbReference>
<gene>
    <name evidence="5" type="ORF">FPB0191_01285</name>
</gene>